<dbReference type="EMBL" id="PDJF01000001">
    <property type="protein sequence ID" value="PFG28176.1"/>
    <property type="molecule type" value="Genomic_DNA"/>
</dbReference>
<protein>
    <recommendedName>
        <fullName evidence="3">Pentapeptide repeat protein</fullName>
    </recommendedName>
</protein>
<dbReference type="RefSeq" id="WP_143341400.1">
    <property type="nucleotide sequence ID" value="NZ_LDYE01000006.1"/>
</dbReference>
<dbReference type="Proteomes" id="UP000221653">
    <property type="component" value="Unassembled WGS sequence"/>
</dbReference>
<sequence length="266" mass="29861">MLEKGKEVAECILGMKSFEELEIASEILSNRVNESWEAGDTCSRSSRWNLDLMKRYNQVALKLLSSSSHLLSDNLIDPAMHEFVEKHALNSITENIRAADNSALVRSNGISKLEFKEIIFTSPLVLSNIHFDDVSFTRCTFKSDLLLSSVTSSKCVEFAQCTFSHGHQIILRFLCFPKPLNASEWRPSLTFKECSIADMWVFKSQVFLFFSDSTIHSSSLELSEGSVAHYVNCRLSDAIVHDVTSGSDGSSLVPRGWFRDAGWTLD</sequence>
<name>A0A2A9DP92_9CORY</name>
<dbReference type="OrthoDB" id="9853857at2"/>
<keyword evidence="2" id="KW-1185">Reference proteome</keyword>
<gene>
    <name evidence="1" type="ORF">ATK06_1274</name>
</gene>
<evidence type="ECO:0008006" key="3">
    <source>
        <dbReference type="Google" id="ProtNLM"/>
    </source>
</evidence>
<evidence type="ECO:0000313" key="2">
    <source>
        <dbReference type="Proteomes" id="UP000221653"/>
    </source>
</evidence>
<evidence type="ECO:0000313" key="1">
    <source>
        <dbReference type="EMBL" id="PFG28176.1"/>
    </source>
</evidence>
<accession>A0A2A9DP92</accession>
<proteinExistence type="predicted"/>
<comment type="caution">
    <text evidence="1">The sequence shown here is derived from an EMBL/GenBank/DDBJ whole genome shotgun (WGS) entry which is preliminary data.</text>
</comment>
<organism evidence="1 2">
    <name type="scientific">Corynebacterium renale</name>
    <dbReference type="NCBI Taxonomy" id="1724"/>
    <lineage>
        <taxon>Bacteria</taxon>
        <taxon>Bacillati</taxon>
        <taxon>Actinomycetota</taxon>
        <taxon>Actinomycetes</taxon>
        <taxon>Mycobacteriales</taxon>
        <taxon>Corynebacteriaceae</taxon>
        <taxon>Corynebacterium</taxon>
    </lineage>
</organism>
<reference evidence="1 2" key="1">
    <citation type="submission" date="2017-10" db="EMBL/GenBank/DDBJ databases">
        <title>Sequencing the genomes of 1000 actinobacteria strains.</title>
        <authorList>
            <person name="Klenk H.-P."/>
        </authorList>
    </citation>
    <scope>NUCLEOTIDE SEQUENCE [LARGE SCALE GENOMIC DNA]</scope>
    <source>
        <strain evidence="1 2">DSM 20688</strain>
    </source>
</reference>
<dbReference type="AlphaFoldDB" id="A0A2A9DP92"/>